<keyword evidence="3" id="KW-0597">Phosphoprotein</keyword>
<sequence length="755" mass="86203">MEEPSIPESADESIKAPEADAPSITPTTPQSTTQLNSSATSTEEKDGMEERYNKLKTIAVKLKKKVQEQNEEIQHLEKEKSKYQNASKIQQEFDKAQDEVEKLRAEKKVLEKDIQKAVEENVQLKIQTSEDSAKIQNLTISHILLREKVEKLEKELVELDQWKSRAENLDKELKDAKESEVNAEQEKRQSAILSLEVTDYEKKLQEAHKQLEEKKAEVDALRTDLSQRGGIVDDLEKELKNFKDNQEQLTRTKESLQADIHRKLEKIQFLQDEMNKTKEKLSEKNLEYIKLEQEFENSKLAFSSQSKELVEKCDSLQRMIATLEHKISVLEENKRSRESHIANLKLEIQQLESEYTNYKTKAQAMLKSQRPVTVEQQSDELENLQKIVQNFQSDISILKTDLQTMQLENDNLLAEKSELILRLNQVKADAIEKEIRLNNELQKVKQELRQREDLLKLQLEEMDVAKCAAIAAAQANIERLKAKYENQILMLQEQMNSGGAFEVKDNGISSVDSIPSRASAFRPVVVDGAPLSVHEFGNSGSESDGMFDHHVTQPLAIDTSNLSFEQLRMIPRGECEGSESVSSAFTPRVSVDNYMTFEQLLSSSLDSASKSGLDGDMDKSRDGINFKEELVRSQNQVSHLTALLRESESNCERLTQLSEALKEEIRRVEREKERKEHLKENTEYLKNVLLKFVTLSGEDERRRLIPVLKTMLQLTNAEVLRLENTVKGKDSNGHPKDGNGAGWSSYLSLFGGAEK</sequence>
<dbReference type="InterPro" id="IPR051841">
    <property type="entry name" value="MT-Golgi_org_protein"/>
</dbReference>
<feature type="region of interest" description="Disordered" evidence="6">
    <location>
        <begin position="1"/>
        <end position="52"/>
    </location>
</feature>
<dbReference type="PANTHER" id="PTHR18902:SF25">
    <property type="entry name" value="GRIP AND COILED-COIL DOMAIN-CONTAINING PROTEIN 2"/>
    <property type="match status" value="1"/>
</dbReference>
<evidence type="ECO:0000256" key="6">
    <source>
        <dbReference type="SAM" id="MobiDB-lite"/>
    </source>
</evidence>
<evidence type="ECO:0000259" key="7">
    <source>
        <dbReference type="PROSITE" id="PS50913"/>
    </source>
</evidence>
<evidence type="ECO:0000313" key="8">
    <source>
        <dbReference type="EMBL" id="CAL8138242.1"/>
    </source>
</evidence>
<organism evidence="8 9">
    <name type="scientific">Orchesella dallaii</name>
    <dbReference type="NCBI Taxonomy" id="48710"/>
    <lineage>
        <taxon>Eukaryota</taxon>
        <taxon>Metazoa</taxon>
        <taxon>Ecdysozoa</taxon>
        <taxon>Arthropoda</taxon>
        <taxon>Hexapoda</taxon>
        <taxon>Collembola</taxon>
        <taxon>Entomobryomorpha</taxon>
        <taxon>Entomobryoidea</taxon>
        <taxon>Orchesellidae</taxon>
        <taxon>Orchesellinae</taxon>
        <taxon>Orchesella</taxon>
    </lineage>
</organism>
<reference evidence="8 9" key="1">
    <citation type="submission" date="2024-08" db="EMBL/GenBank/DDBJ databases">
        <authorList>
            <person name="Cucini C."/>
            <person name="Frati F."/>
        </authorList>
    </citation>
    <scope>NUCLEOTIDE SEQUENCE [LARGE SCALE GENOMIC DNA]</scope>
</reference>
<evidence type="ECO:0000313" key="9">
    <source>
        <dbReference type="Proteomes" id="UP001642540"/>
    </source>
</evidence>
<feature type="compositionally biased region" description="Basic and acidic residues" evidence="6">
    <location>
        <begin position="42"/>
        <end position="52"/>
    </location>
</feature>
<dbReference type="Proteomes" id="UP001642540">
    <property type="component" value="Unassembled WGS sequence"/>
</dbReference>
<evidence type="ECO:0000256" key="4">
    <source>
        <dbReference type="ARBA" id="ARBA00023054"/>
    </source>
</evidence>
<dbReference type="SMART" id="SM00755">
    <property type="entry name" value="Grip"/>
    <property type="match status" value="1"/>
</dbReference>
<feature type="coiled-coil region" evidence="5">
    <location>
        <begin position="644"/>
        <end position="688"/>
    </location>
</feature>
<feature type="compositionally biased region" description="Acidic residues" evidence="6">
    <location>
        <begin position="1"/>
        <end position="11"/>
    </location>
</feature>
<dbReference type="PROSITE" id="PS50913">
    <property type="entry name" value="GRIP"/>
    <property type="match status" value="1"/>
</dbReference>
<dbReference type="Pfam" id="PF01465">
    <property type="entry name" value="GRIP"/>
    <property type="match status" value="1"/>
</dbReference>
<comment type="subcellular location">
    <subcellularLocation>
        <location evidence="1">Cytoplasm</location>
    </subcellularLocation>
</comment>
<evidence type="ECO:0000256" key="2">
    <source>
        <dbReference type="ARBA" id="ARBA00022490"/>
    </source>
</evidence>
<name>A0ABP1RXD3_9HEXA</name>
<dbReference type="InterPro" id="IPR000237">
    <property type="entry name" value="GRIP_dom"/>
</dbReference>
<keyword evidence="2" id="KW-0963">Cytoplasm</keyword>
<comment type="caution">
    <text evidence="8">The sequence shown here is derived from an EMBL/GenBank/DDBJ whole genome shotgun (WGS) entry which is preliminary data.</text>
</comment>
<protein>
    <recommendedName>
        <fullName evidence="7">GRIP domain-containing protein</fullName>
    </recommendedName>
</protein>
<feature type="compositionally biased region" description="Low complexity" evidence="6">
    <location>
        <begin position="22"/>
        <end position="34"/>
    </location>
</feature>
<feature type="domain" description="GRIP" evidence="7">
    <location>
        <begin position="675"/>
        <end position="725"/>
    </location>
</feature>
<evidence type="ECO:0000256" key="5">
    <source>
        <dbReference type="SAM" id="Coils"/>
    </source>
</evidence>
<proteinExistence type="predicted"/>
<accession>A0ABP1RXD3</accession>
<keyword evidence="9" id="KW-1185">Reference proteome</keyword>
<evidence type="ECO:0000256" key="1">
    <source>
        <dbReference type="ARBA" id="ARBA00004496"/>
    </source>
</evidence>
<gene>
    <name evidence="8" type="ORF">ODALV1_LOCUS27280</name>
</gene>
<keyword evidence="4 5" id="KW-0175">Coiled coil</keyword>
<dbReference type="PANTHER" id="PTHR18902">
    <property type="entry name" value="NUCLEAR MITOTIC APPARATUS PROTEIN 1-RELATED"/>
    <property type="match status" value="1"/>
</dbReference>
<evidence type="ECO:0000256" key="3">
    <source>
        <dbReference type="ARBA" id="ARBA00022553"/>
    </source>
</evidence>
<dbReference type="EMBL" id="CAXLJM020000122">
    <property type="protein sequence ID" value="CAL8138242.1"/>
    <property type="molecule type" value="Genomic_DNA"/>
</dbReference>